<gene>
    <name evidence="2" type="ORF">VITFI_CDS1995</name>
</gene>
<evidence type="ECO:0000256" key="1">
    <source>
        <dbReference type="SAM" id="MobiDB-lite"/>
    </source>
</evidence>
<dbReference type="AlphaFoldDB" id="A0A221KG21"/>
<keyword evidence="3" id="KW-1185">Reference proteome</keyword>
<feature type="region of interest" description="Disordered" evidence="1">
    <location>
        <begin position="54"/>
        <end position="85"/>
    </location>
</feature>
<accession>A0A221KG21</accession>
<proteinExistence type="predicted"/>
<organism evidence="2 3">
    <name type="scientific">Vitreoscilla filiformis</name>
    <dbReference type="NCBI Taxonomy" id="63"/>
    <lineage>
        <taxon>Bacteria</taxon>
        <taxon>Pseudomonadati</taxon>
        <taxon>Pseudomonadota</taxon>
        <taxon>Betaproteobacteria</taxon>
        <taxon>Neisseriales</taxon>
        <taxon>Neisseriaceae</taxon>
        <taxon>Vitreoscilla</taxon>
    </lineage>
</organism>
<evidence type="ECO:0000313" key="2">
    <source>
        <dbReference type="EMBL" id="ASM77773.1"/>
    </source>
</evidence>
<reference evidence="2 3" key="1">
    <citation type="submission" date="2017-07" db="EMBL/GenBank/DDBJ databases">
        <title>Complete Genome Sequence of the cosmetic ferment Vitreoscilla filiformis (ATCC15551).</title>
        <authorList>
            <person name="Contreras S."/>
            <person name="Sagory-Zalkind P."/>
            <person name="Blanquart H."/>
            <person name="Iltis A."/>
            <person name="Morand S.C."/>
        </authorList>
    </citation>
    <scope>NUCLEOTIDE SEQUENCE [LARGE SCALE GENOMIC DNA]</scope>
    <source>
        <strain evidence="2 3">ATCC 15551</strain>
    </source>
</reference>
<dbReference type="Proteomes" id="UP000199729">
    <property type="component" value="Chromosome"/>
</dbReference>
<protein>
    <submittedName>
        <fullName evidence="2">Uncharacterized protein</fullName>
    </submittedName>
</protein>
<sequence length="85" mass="8996">MRVVFGLIGLIVTVAIVMVLTARQSRAPVSVPSATPGQSATVVPMTQAPSQVQAEVNAMGQQQTQQLQQQMQQLTSPTPPAGEQR</sequence>
<dbReference type="RefSeq" id="WP_089416811.1">
    <property type="nucleotide sequence ID" value="NZ_CP022423.1"/>
</dbReference>
<dbReference type="EMBL" id="CP022423">
    <property type="protein sequence ID" value="ASM77773.1"/>
    <property type="molecule type" value="Genomic_DNA"/>
</dbReference>
<dbReference type="KEGG" id="vff:VITFI_CDS1995"/>
<feature type="compositionally biased region" description="Low complexity" evidence="1">
    <location>
        <begin position="61"/>
        <end position="75"/>
    </location>
</feature>
<name>A0A221KG21_VITFI</name>
<evidence type="ECO:0000313" key="3">
    <source>
        <dbReference type="Proteomes" id="UP000199729"/>
    </source>
</evidence>